<accession>A0A327WPQ7</accession>
<dbReference type="EMBL" id="QLMC01000005">
    <property type="protein sequence ID" value="RAJ94348.1"/>
    <property type="molecule type" value="Genomic_DNA"/>
</dbReference>
<protein>
    <submittedName>
        <fullName evidence="1">Uncharacterized protein</fullName>
    </submittedName>
</protein>
<organism evidence="1 2">
    <name type="scientific">Larkinella arboricola</name>
    <dbReference type="NCBI Taxonomy" id="643671"/>
    <lineage>
        <taxon>Bacteria</taxon>
        <taxon>Pseudomonadati</taxon>
        <taxon>Bacteroidota</taxon>
        <taxon>Cytophagia</taxon>
        <taxon>Cytophagales</taxon>
        <taxon>Spirosomataceae</taxon>
        <taxon>Larkinella</taxon>
    </lineage>
</organism>
<sequence>MFESIRSYFRLNRLAKAIYEAQQNQYPTFVQAAQACHKLIRKTRKDYSIVKHQQDEVYWVVRAKSAKALAQEGHTIL</sequence>
<proteinExistence type="predicted"/>
<comment type="caution">
    <text evidence="1">The sequence shown here is derived from an EMBL/GenBank/DDBJ whole genome shotgun (WGS) entry which is preliminary data.</text>
</comment>
<name>A0A327WPQ7_LARAB</name>
<dbReference type="Proteomes" id="UP000248790">
    <property type="component" value="Unassembled WGS sequence"/>
</dbReference>
<gene>
    <name evidence="1" type="ORF">LX87_04235</name>
</gene>
<dbReference type="AlphaFoldDB" id="A0A327WPQ7"/>
<keyword evidence="2" id="KW-1185">Reference proteome</keyword>
<dbReference type="RefSeq" id="WP_111630241.1">
    <property type="nucleotide sequence ID" value="NZ_QLMC01000005.1"/>
</dbReference>
<reference evidence="1 2" key="1">
    <citation type="submission" date="2018-06" db="EMBL/GenBank/DDBJ databases">
        <title>Genomic Encyclopedia of Archaeal and Bacterial Type Strains, Phase II (KMG-II): from individual species to whole genera.</title>
        <authorList>
            <person name="Goeker M."/>
        </authorList>
    </citation>
    <scope>NUCLEOTIDE SEQUENCE [LARGE SCALE GENOMIC DNA]</scope>
    <source>
        <strain evidence="1 2">DSM 21851</strain>
    </source>
</reference>
<evidence type="ECO:0000313" key="1">
    <source>
        <dbReference type="EMBL" id="RAJ94348.1"/>
    </source>
</evidence>
<evidence type="ECO:0000313" key="2">
    <source>
        <dbReference type="Proteomes" id="UP000248790"/>
    </source>
</evidence>